<dbReference type="InterPro" id="IPR015943">
    <property type="entry name" value="WD40/YVTN_repeat-like_dom_sf"/>
</dbReference>
<feature type="region of interest" description="Disordered" evidence="1">
    <location>
        <begin position="377"/>
        <end position="424"/>
    </location>
</feature>
<feature type="compositionally biased region" description="Basic and acidic residues" evidence="1">
    <location>
        <begin position="305"/>
        <end position="322"/>
    </location>
</feature>
<evidence type="ECO:0000256" key="1">
    <source>
        <dbReference type="SAM" id="MobiDB-lite"/>
    </source>
</evidence>
<feature type="region of interest" description="Disordered" evidence="1">
    <location>
        <begin position="262"/>
        <end position="336"/>
    </location>
</feature>
<dbReference type="Gene3D" id="2.130.10.10">
    <property type="entry name" value="YVTN repeat-like/Quinoprotein amine dehydrogenase"/>
    <property type="match status" value="1"/>
</dbReference>
<dbReference type="EMBL" id="HBIB01017409">
    <property type="protein sequence ID" value="CAE0249056.1"/>
    <property type="molecule type" value="Transcribed_RNA"/>
</dbReference>
<feature type="compositionally biased region" description="Basic and acidic residues" evidence="1">
    <location>
        <begin position="576"/>
        <end position="586"/>
    </location>
</feature>
<name>A0A7S3D7N8_9EUKA</name>
<dbReference type="SUPFAM" id="SSF50978">
    <property type="entry name" value="WD40 repeat-like"/>
    <property type="match status" value="1"/>
</dbReference>
<evidence type="ECO:0000313" key="2">
    <source>
        <dbReference type="EMBL" id="CAE0249056.1"/>
    </source>
</evidence>
<feature type="compositionally biased region" description="Basic and acidic residues" evidence="1">
    <location>
        <begin position="596"/>
        <end position="606"/>
    </location>
</feature>
<dbReference type="InterPro" id="IPR036322">
    <property type="entry name" value="WD40_repeat_dom_sf"/>
</dbReference>
<feature type="compositionally biased region" description="Basic and acidic residues" evidence="1">
    <location>
        <begin position="277"/>
        <end position="296"/>
    </location>
</feature>
<feature type="compositionally biased region" description="Low complexity" evidence="1">
    <location>
        <begin position="262"/>
        <end position="275"/>
    </location>
</feature>
<feature type="region of interest" description="Disordered" evidence="1">
    <location>
        <begin position="569"/>
        <end position="606"/>
    </location>
</feature>
<organism evidence="2">
    <name type="scientific">Palpitomonas bilix</name>
    <dbReference type="NCBI Taxonomy" id="652834"/>
    <lineage>
        <taxon>Eukaryota</taxon>
        <taxon>Eukaryota incertae sedis</taxon>
    </lineage>
</organism>
<accession>A0A7S3D7N8</accession>
<sequence>MSTPISDVTFCGEDWLAVAQKGGPVSMWLREKSRDQENFFVSHRLHLAQNSSLLLIRKEVVRLGYLSTPGLLVTTCADSKIRVWSTRGKMWAKVQTIRCFHLVPGILAVGRNHFATTDRSHGLRLWKVDARNTISLKHETYFYKEDSIQPAYMTLGMNENEIVVWSKSGKIVSVLMQKASNLFAVSFHNFSIGKMTVVREGDGTKGDVYFADAEGSLYMMLKKEEKRTDGRAGYSGARLIKMPAKCRGPIIALGLVDPHTPVSVSPSLPSVPSTLERSAESHTREEAQRNLRREDGAPVSGEGVRLSREVIEVEAEGAHSEESNEADSSESGSSFGLEHTMSEETYAQQIGQQVHDGLMRMLRPDRMRTFVRRFLPAHSAHPSEGQNAIEIEEGEGGDNGNGKEEQEKEEAEGEGDGGSGVDLSPFEELMQSVVDLAQSYFSPTLPDQELASRAMTNITQTVSALASQHRTQHKQLEDLVRASLGPSRLPVSPASADVPFADVTVGESSPFHPSGPSLPVSLPALSPSDALVHAPSIRVRGGLEEEGEGAAEACMSTSILFSSVLGVGVPSSRPRPPADHLDRGSADSEGTSMGTGRREHESGTARGMEEEGYLHAMAGSEVRQLLSCIRPPPSMPPSACTMSSSSFSQASAEQVRACADMVSYLSDCSSLLRFDLFDVVGPPLDALLHVSGTEAGARMLLSAIDYFDEKSLEATSGDHLCALLDVLQASSFWRVLPSPICTSVQSWMRVKTSITDRHESWSQLELEGRHVLSKPMCASVFDEMTFLLGRYDSFSLSSDVADGMRDQQSLFLRSRERMYGSRHSLAPSASSDSSDCALVPGPSASVVPPVMSNAGRGGGGDDGNGFTVVDDSGTFVSVVPPVEKSDKVESEVVTTLAGAGISSAVCVLCVQSGDGRIDGAPGRVGASVRLAPCDCLCLCTSCFIRLQPSASSQFEAVGIAALSRSPPFTCPKCHQAVIAAVRVSQSSK</sequence>
<reference evidence="2" key="1">
    <citation type="submission" date="2021-01" db="EMBL/GenBank/DDBJ databases">
        <authorList>
            <person name="Corre E."/>
            <person name="Pelletier E."/>
            <person name="Niang G."/>
            <person name="Scheremetjew M."/>
            <person name="Finn R."/>
            <person name="Kale V."/>
            <person name="Holt S."/>
            <person name="Cochrane G."/>
            <person name="Meng A."/>
            <person name="Brown T."/>
            <person name="Cohen L."/>
        </authorList>
    </citation>
    <scope>NUCLEOTIDE SEQUENCE</scope>
    <source>
        <strain evidence="2">NIES-2562</strain>
    </source>
</reference>
<proteinExistence type="predicted"/>
<gene>
    <name evidence="2" type="ORF">PBIL07802_LOCUS11255</name>
</gene>
<protein>
    <submittedName>
        <fullName evidence="2">Uncharacterized protein</fullName>
    </submittedName>
</protein>
<dbReference type="AlphaFoldDB" id="A0A7S3D7N8"/>